<accession>A0A5J9T6A6</accession>
<dbReference type="GO" id="GO:0005975">
    <property type="term" value="P:carbohydrate metabolic process"/>
    <property type="evidence" value="ECO:0007669"/>
    <property type="project" value="InterPro"/>
</dbReference>
<dbReference type="Proteomes" id="UP000324897">
    <property type="component" value="Unassembled WGS sequence"/>
</dbReference>
<dbReference type="OrthoDB" id="65569at2759"/>
<dbReference type="InterPro" id="IPR017853">
    <property type="entry name" value="GH"/>
</dbReference>
<dbReference type="InterPro" id="IPR001360">
    <property type="entry name" value="Glyco_hydro_1"/>
</dbReference>
<organism evidence="3 4">
    <name type="scientific">Eragrostis curvula</name>
    <name type="common">weeping love grass</name>
    <dbReference type="NCBI Taxonomy" id="38414"/>
    <lineage>
        <taxon>Eukaryota</taxon>
        <taxon>Viridiplantae</taxon>
        <taxon>Streptophyta</taxon>
        <taxon>Embryophyta</taxon>
        <taxon>Tracheophyta</taxon>
        <taxon>Spermatophyta</taxon>
        <taxon>Magnoliopsida</taxon>
        <taxon>Liliopsida</taxon>
        <taxon>Poales</taxon>
        <taxon>Poaceae</taxon>
        <taxon>PACMAD clade</taxon>
        <taxon>Chloridoideae</taxon>
        <taxon>Eragrostideae</taxon>
        <taxon>Eragrostidinae</taxon>
        <taxon>Eragrostis</taxon>
    </lineage>
</organism>
<name>A0A5J9T6A6_9POAL</name>
<evidence type="ECO:0000313" key="3">
    <source>
        <dbReference type="EMBL" id="TVU06508.1"/>
    </source>
</evidence>
<dbReference type="SUPFAM" id="SSF51445">
    <property type="entry name" value="(Trans)glycosidases"/>
    <property type="match status" value="1"/>
</dbReference>
<dbReference type="PANTHER" id="PTHR10353:SF160">
    <property type="entry name" value="BETA-GLUCOSIDASE 11"/>
    <property type="match status" value="1"/>
</dbReference>
<keyword evidence="4" id="KW-1185">Reference proteome</keyword>
<dbReference type="PRINTS" id="PR00131">
    <property type="entry name" value="GLHYDRLASE1"/>
</dbReference>
<sequence length="590" mass="66499">MEVSGGGRSRLRALGFALAVAVASVEFVTGAAEITRRDFPEGFVFGAGSSAFQVRDRRELLRFSIITCVYVLRRWTDHGGVRNTEQVEGAWNEDGKKPSIWDTYGHGGYAPNHATADVAADQYHKYKACFLSLNSAEDVKLMHEMGLEAYRFSIAWPRIIPDGRGAVNPKGLEYYNNLIDELLSYGIQPHATIYHFDLPQALQDEYNGLLSPRFMDDFTAYAEVCFRSFGDRVKHWTTLNEPNIEPLGGYDLGFLPPRRCSSPFGNNCAGGNSTTEPYIVGHHLLLAHASAVSLYRDKYQAVQGGQIGLTLLAFWFEPSTQEPKDVAAAKRMTDFFVGWFMHPLVYGDYPLVMRRNAGSKLPTLTAEESMRVRGSFDFMGINHYGAIYVEADLSQLKQALRDYTGDTAAKFVTAPFQSSGNLQRENNFLLQQDKLKVYVYLSKIQQLSLRLQNHEAPWALLKLLDYVKVKYRNPPVVIYENGAGHKPDPSGGSVYDDEFRSHYLQVYIEATLLSIRNGSNVHGYFVWSFLDVFELLFGYNFQFGLYGVDFGAEGRTRYARHSARWYAGFLHGGELRPAMRSPSSIRAYSE</sequence>
<evidence type="ECO:0000256" key="1">
    <source>
        <dbReference type="ARBA" id="ARBA00010838"/>
    </source>
</evidence>
<dbReference type="Pfam" id="PF00232">
    <property type="entry name" value="Glyco_hydro_1"/>
    <property type="match status" value="1"/>
</dbReference>
<dbReference type="EMBL" id="RWGY01000051">
    <property type="protein sequence ID" value="TVU06508.1"/>
    <property type="molecule type" value="Genomic_DNA"/>
</dbReference>
<feature type="non-terminal residue" evidence="3">
    <location>
        <position position="1"/>
    </location>
</feature>
<comment type="caution">
    <text evidence="3">The sequence shown here is derived from an EMBL/GenBank/DDBJ whole genome shotgun (WGS) entry which is preliminary data.</text>
</comment>
<dbReference type="Gene3D" id="3.20.20.80">
    <property type="entry name" value="Glycosidases"/>
    <property type="match status" value="1"/>
</dbReference>
<dbReference type="PANTHER" id="PTHR10353">
    <property type="entry name" value="GLYCOSYL HYDROLASE"/>
    <property type="match status" value="1"/>
</dbReference>
<evidence type="ECO:0000313" key="4">
    <source>
        <dbReference type="Proteomes" id="UP000324897"/>
    </source>
</evidence>
<evidence type="ECO:0000256" key="2">
    <source>
        <dbReference type="RuleBase" id="RU003690"/>
    </source>
</evidence>
<dbReference type="GO" id="GO:0008422">
    <property type="term" value="F:beta-glucosidase activity"/>
    <property type="evidence" value="ECO:0007669"/>
    <property type="project" value="UniProtKB-ARBA"/>
</dbReference>
<proteinExistence type="inferred from homology"/>
<gene>
    <name evidence="3" type="ORF">EJB05_49729</name>
</gene>
<dbReference type="Gramene" id="TVU06508">
    <property type="protein sequence ID" value="TVU06508"/>
    <property type="gene ID" value="EJB05_49729"/>
</dbReference>
<protein>
    <submittedName>
        <fullName evidence="3">Uncharacterized protein</fullName>
    </submittedName>
</protein>
<comment type="similarity">
    <text evidence="1 2">Belongs to the glycosyl hydrolase 1 family.</text>
</comment>
<dbReference type="AlphaFoldDB" id="A0A5J9T6A6"/>
<reference evidence="3 4" key="1">
    <citation type="journal article" date="2019" name="Sci. Rep.">
        <title>A high-quality genome of Eragrostis curvula grass provides insights into Poaceae evolution and supports new strategies to enhance forage quality.</title>
        <authorList>
            <person name="Carballo J."/>
            <person name="Santos B.A.C.M."/>
            <person name="Zappacosta D."/>
            <person name="Garbus I."/>
            <person name="Selva J.P."/>
            <person name="Gallo C.A."/>
            <person name="Diaz A."/>
            <person name="Albertini E."/>
            <person name="Caccamo M."/>
            <person name="Echenique V."/>
        </authorList>
    </citation>
    <scope>NUCLEOTIDE SEQUENCE [LARGE SCALE GENOMIC DNA]</scope>
    <source>
        <strain evidence="4">cv. Victoria</strain>
        <tissue evidence="3">Leaf</tissue>
    </source>
</reference>